<evidence type="ECO:0000313" key="1">
    <source>
        <dbReference type="Proteomes" id="UP000887566"/>
    </source>
</evidence>
<reference evidence="2" key="1">
    <citation type="submission" date="2022-11" db="UniProtKB">
        <authorList>
            <consortium name="WormBaseParasite"/>
        </authorList>
    </citation>
    <scope>IDENTIFICATION</scope>
</reference>
<proteinExistence type="predicted"/>
<dbReference type="SUPFAM" id="SSF82109">
    <property type="entry name" value="MIR domain"/>
    <property type="match status" value="1"/>
</dbReference>
<protein>
    <submittedName>
        <fullName evidence="2">Uncharacterized protein</fullName>
    </submittedName>
</protein>
<dbReference type="Proteomes" id="UP000887566">
    <property type="component" value="Unplaced"/>
</dbReference>
<organism evidence="1 2">
    <name type="scientific">Plectus sambesii</name>
    <dbReference type="NCBI Taxonomy" id="2011161"/>
    <lineage>
        <taxon>Eukaryota</taxon>
        <taxon>Metazoa</taxon>
        <taxon>Ecdysozoa</taxon>
        <taxon>Nematoda</taxon>
        <taxon>Chromadorea</taxon>
        <taxon>Plectida</taxon>
        <taxon>Plectina</taxon>
        <taxon>Plectoidea</taxon>
        <taxon>Plectidae</taxon>
        <taxon>Plectus</taxon>
    </lineage>
</organism>
<dbReference type="AlphaFoldDB" id="A0A914UYS1"/>
<dbReference type="WBParaSite" id="PSAMB.scaffold13736size2141.g35652.t1">
    <property type="protein sequence ID" value="PSAMB.scaffold13736size2141.g35652.t1"/>
    <property type="gene ID" value="PSAMB.scaffold13736size2141.g35652"/>
</dbReference>
<dbReference type="InterPro" id="IPR036300">
    <property type="entry name" value="MIR_dom_sf"/>
</dbReference>
<sequence length="146" mass="16480">MPRYKVKSEGENVQYSDQIVLESVKCLGAYLHCSRFLNGPKSIYANCFELNLSTRPGGFSIYRFYKPSTTPREAVAFKSSLKGGDMVRLFHREVEAYVCAEGIELETGEDVHLRVRPSNPAIPKTMYPSTSAITFWQLEVEMGSIN</sequence>
<accession>A0A914UYS1</accession>
<name>A0A914UYS1_9BILA</name>
<evidence type="ECO:0000313" key="2">
    <source>
        <dbReference type="WBParaSite" id="PSAMB.scaffold13736size2141.g35652.t1"/>
    </source>
</evidence>
<dbReference type="Gene3D" id="2.80.10.50">
    <property type="match status" value="2"/>
</dbReference>
<keyword evidence="1" id="KW-1185">Reference proteome</keyword>